<name>A0A7U7G5P7_9PROT</name>
<dbReference type="GO" id="GO:0016853">
    <property type="term" value="F:isomerase activity"/>
    <property type="evidence" value="ECO:0007669"/>
    <property type="project" value="UniProtKB-KW"/>
</dbReference>
<sequence length="177" mass="19023">MRFYHSALALAGMGLLLSSGVAQGASPAPTAPAPLPDISRMTTITPAHEPYPPADLAARQVHEAFLTAARTNRRVLLDFGGNWCPDCRILAGIFAVPSVSQWLDEHFVIVPVNVGHLDTNMELAQQYGVTIKAVPTVLILTPQGRLLNPDGTLALGSARQMAPQSVITLLNEWNQRP</sequence>
<proteinExistence type="predicted"/>
<dbReference type="RefSeq" id="WP_043559792.1">
    <property type="nucleotide sequence ID" value="NZ_CBLY010000006.1"/>
</dbReference>
<reference evidence="3 4" key="2">
    <citation type="journal article" date="2014" name="PLoS ONE">
        <title>Evolution of mitochondria reconstructed from the energy metabolism of living bacteria.</title>
        <authorList>
            <person name="Degli Esposti M."/>
            <person name="Chouaia B."/>
            <person name="Comandatore F."/>
            <person name="Crotti E."/>
            <person name="Sassera D."/>
            <person name="Lievens P.M."/>
            <person name="Daffonchio D."/>
            <person name="Bandi C."/>
        </authorList>
    </citation>
    <scope>NUCLEOTIDE SEQUENCE [LARGE SCALE GENOMIC DNA]</scope>
    <source>
        <strain evidence="4">AM169</strain>
    </source>
</reference>
<dbReference type="Proteomes" id="UP000027590">
    <property type="component" value="Unassembled WGS sequence"/>
</dbReference>
<organism evidence="3 4">
    <name type="scientific">Parasaccharibacter apium</name>
    <dbReference type="NCBI Taxonomy" id="1510841"/>
    <lineage>
        <taxon>Bacteria</taxon>
        <taxon>Pseudomonadati</taxon>
        <taxon>Pseudomonadota</taxon>
        <taxon>Alphaproteobacteria</taxon>
        <taxon>Acetobacterales</taxon>
        <taxon>Acetobacteraceae</taxon>
        <taxon>Parasaccharibacter</taxon>
    </lineage>
</organism>
<dbReference type="SUPFAM" id="SSF52833">
    <property type="entry name" value="Thioredoxin-like"/>
    <property type="match status" value="1"/>
</dbReference>
<evidence type="ECO:0000259" key="2">
    <source>
        <dbReference type="PROSITE" id="PS51352"/>
    </source>
</evidence>
<feature type="domain" description="Thioredoxin" evidence="2">
    <location>
        <begin position="29"/>
        <end position="177"/>
    </location>
</feature>
<keyword evidence="3" id="KW-0413">Isomerase</keyword>
<evidence type="ECO:0000313" key="3">
    <source>
        <dbReference type="EMBL" id="CDG33596.1"/>
    </source>
</evidence>
<feature type="signal peptide" evidence="1">
    <location>
        <begin position="1"/>
        <end position="24"/>
    </location>
</feature>
<dbReference type="Gene3D" id="3.40.30.10">
    <property type="entry name" value="Glutaredoxin"/>
    <property type="match status" value="1"/>
</dbReference>
<evidence type="ECO:0000313" key="4">
    <source>
        <dbReference type="Proteomes" id="UP000027590"/>
    </source>
</evidence>
<dbReference type="InterPro" id="IPR036249">
    <property type="entry name" value="Thioredoxin-like_sf"/>
</dbReference>
<keyword evidence="1" id="KW-0732">Signal</keyword>
<accession>A0A7U7G5P7</accession>
<dbReference type="EMBL" id="CBLY010000006">
    <property type="protein sequence ID" value="CDG33596.1"/>
    <property type="molecule type" value="Genomic_DNA"/>
</dbReference>
<dbReference type="PROSITE" id="PS51352">
    <property type="entry name" value="THIOREDOXIN_2"/>
    <property type="match status" value="1"/>
</dbReference>
<evidence type="ECO:0000256" key="1">
    <source>
        <dbReference type="SAM" id="SignalP"/>
    </source>
</evidence>
<dbReference type="Pfam" id="PF13899">
    <property type="entry name" value="Thioredoxin_7"/>
    <property type="match status" value="1"/>
</dbReference>
<dbReference type="CDD" id="cd02947">
    <property type="entry name" value="TRX_family"/>
    <property type="match status" value="1"/>
</dbReference>
<dbReference type="InterPro" id="IPR013766">
    <property type="entry name" value="Thioredoxin_domain"/>
</dbReference>
<reference evidence="3 4" key="1">
    <citation type="journal article" date="2014" name="Genome Biol. Evol.">
        <title>Acetic acid bacteria genomes reveal functional traits for adaptation to life in insect guts.</title>
        <authorList>
            <person name="Chouaia B."/>
            <person name="Gaiarsa S."/>
            <person name="Crotti E."/>
            <person name="Comandatore F."/>
            <person name="Degli Esposti M."/>
            <person name="Ricci I."/>
            <person name="Alma A."/>
            <person name="Favia G."/>
            <person name="Bandi C."/>
            <person name="Daffonchio D."/>
        </authorList>
    </citation>
    <scope>NUCLEOTIDE SEQUENCE [LARGE SCALE GENOMIC DNA]</scope>
    <source>
        <strain evidence="4">AM169</strain>
    </source>
</reference>
<feature type="chain" id="PRO_5031461151" evidence="1">
    <location>
        <begin position="25"/>
        <end position="177"/>
    </location>
</feature>
<comment type="caution">
    <text evidence="3">The sequence shown here is derived from an EMBL/GenBank/DDBJ whole genome shotgun (WGS) entry which is preliminary data.</text>
</comment>
<dbReference type="AlphaFoldDB" id="A0A7U7G5P7"/>
<protein>
    <submittedName>
        <fullName evidence="3">Thiol-disulfide isomerase</fullName>
    </submittedName>
</protein>
<gene>
    <name evidence="3" type="ORF">SACS_0858</name>
</gene>